<comment type="caution">
    <text evidence="2">The sequence shown here is derived from an EMBL/GenBank/DDBJ whole genome shotgun (WGS) entry which is preliminary data.</text>
</comment>
<dbReference type="Proteomes" id="UP001186944">
    <property type="component" value="Unassembled WGS sequence"/>
</dbReference>
<dbReference type="GO" id="GO:0043291">
    <property type="term" value="C:RAVE complex"/>
    <property type="evidence" value="ECO:0007669"/>
    <property type="project" value="TreeGrafter"/>
</dbReference>
<evidence type="ECO:0000313" key="2">
    <source>
        <dbReference type="EMBL" id="KAK3083852.1"/>
    </source>
</evidence>
<dbReference type="Pfam" id="PF10259">
    <property type="entry name" value="Rogdi_lz"/>
    <property type="match status" value="1"/>
</dbReference>
<evidence type="ECO:0000313" key="3">
    <source>
        <dbReference type="Proteomes" id="UP001186944"/>
    </source>
</evidence>
<proteinExistence type="inferred from homology"/>
<gene>
    <name evidence="2" type="ORF">FSP39_004147</name>
</gene>
<organism evidence="2 3">
    <name type="scientific">Pinctada imbricata</name>
    <name type="common">Atlantic pearl-oyster</name>
    <name type="synonym">Pinctada martensii</name>
    <dbReference type="NCBI Taxonomy" id="66713"/>
    <lineage>
        <taxon>Eukaryota</taxon>
        <taxon>Metazoa</taxon>
        <taxon>Spiralia</taxon>
        <taxon>Lophotrochozoa</taxon>
        <taxon>Mollusca</taxon>
        <taxon>Bivalvia</taxon>
        <taxon>Autobranchia</taxon>
        <taxon>Pteriomorphia</taxon>
        <taxon>Pterioida</taxon>
        <taxon>Pterioidea</taxon>
        <taxon>Pteriidae</taxon>
        <taxon>Pinctada</taxon>
    </lineage>
</organism>
<sequence length="140" mass="15823">MVISICFQLLDTIIDNINQGRTCLAYPKRKSIEELVNNSNMQSLYPQVPNDVALSFYIHASKLVLSVYQLNTGSGANAHKSDITARQQVECTVSWLNECVMLLTMALQHCQQLKDKVILSTTFNLSIVKYIVPLMLVIRF</sequence>
<comment type="similarity">
    <text evidence="1">Belongs to the rogdi family.</text>
</comment>
<dbReference type="EMBL" id="VSWD01000013">
    <property type="protein sequence ID" value="KAK3083852.1"/>
    <property type="molecule type" value="Genomic_DNA"/>
</dbReference>
<dbReference type="PANTHER" id="PTHR13618">
    <property type="entry name" value="LEUCINE ZIPPER CONTAINING TRANSCRIPTION FACTOR LZF1"/>
    <property type="match status" value="1"/>
</dbReference>
<evidence type="ECO:0000256" key="1">
    <source>
        <dbReference type="ARBA" id="ARBA00005535"/>
    </source>
</evidence>
<dbReference type="AlphaFoldDB" id="A0AA88XMG9"/>
<reference evidence="2" key="1">
    <citation type="submission" date="2019-08" db="EMBL/GenBank/DDBJ databases">
        <title>The improved chromosome-level genome for the pearl oyster Pinctada fucata martensii using PacBio sequencing and Hi-C.</title>
        <authorList>
            <person name="Zheng Z."/>
        </authorList>
    </citation>
    <scope>NUCLEOTIDE SEQUENCE</scope>
    <source>
        <strain evidence="2">ZZ-2019</strain>
        <tissue evidence="2">Adductor muscle</tissue>
    </source>
</reference>
<dbReference type="PANTHER" id="PTHR13618:SF1">
    <property type="entry name" value="PROTEIN ROGDI HOMOLOG"/>
    <property type="match status" value="1"/>
</dbReference>
<name>A0AA88XMG9_PINIB</name>
<accession>A0AA88XMG9</accession>
<dbReference type="InterPro" id="IPR028241">
    <property type="entry name" value="RAVE2/Rogdi"/>
</dbReference>
<keyword evidence="3" id="KW-1185">Reference proteome</keyword>
<protein>
    <submittedName>
        <fullName evidence="2">Uncharacterized protein</fullName>
    </submittedName>
</protein>